<dbReference type="AlphaFoldDB" id="A0AAV4T9P9"/>
<evidence type="ECO:0000313" key="2">
    <source>
        <dbReference type="Proteomes" id="UP001054945"/>
    </source>
</evidence>
<keyword evidence="2" id="KW-1185">Reference proteome</keyword>
<gene>
    <name evidence="1" type="ORF">CEXT_573911</name>
</gene>
<organism evidence="1 2">
    <name type="scientific">Caerostris extrusa</name>
    <name type="common">Bark spider</name>
    <name type="synonym">Caerostris bankana</name>
    <dbReference type="NCBI Taxonomy" id="172846"/>
    <lineage>
        <taxon>Eukaryota</taxon>
        <taxon>Metazoa</taxon>
        <taxon>Ecdysozoa</taxon>
        <taxon>Arthropoda</taxon>
        <taxon>Chelicerata</taxon>
        <taxon>Arachnida</taxon>
        <taxon>Araneae</taxon>
        <taxon>Araneomorphae</taxon>
        <taxon>Entelegynae</taxon>
        <taxon>Araneoidea</taxon>
        <taxon>Araneidae</taxon>
        <taxon>Caerostris</taxon>
    </lineage>
</organism>
<evidence type="ECO:0008006" key="3">
    <source>
        <dbReference type="Google" id="ProtNLM"/>
    </source>
</evidence>
<dbReference type="Proteomes" id="UP001054945">
    <property type="component" value="Unassembled WGS sequence"/>
</dbReference>
<proteinExistence type="predicted"/>
<comment type="caution">
    <text evidence="1">The sequence shown here is derived from an EMBL/GenBank/DDBJ whole genome shotgun (WGS) entry which is preliminary data.</text>
</comment>
<protein>
    <recommendedName>
        <fullName evidence="3">Secreted protein</fullName>
    </recommendedName>
</protein>
<dbReference type="EMBL" id="BPLR01010956">
    <property type="protein sequence ID" value="GIY43303.1"/>
    <property type="molecule type" value="Genomic_DNA"/>
</dbReference>
<reference evidence="1 2" key="1">
    <citation type="submission" date="2021-06" db="EMBL/GenBank/DDBJ databases">
        <title>Caerostris extrusa draft genome.</title>
        <authorList>
            <person name="Kono N."/>
            <person name="Arakawa K."/>
        </authorList>
    </citation>
    <scope>NUCLEOTIDE SEQUENCE [LARGE SCALE GENOMIC DNA]</scope>
</reference>
<evidence type="ECO:0000313" key="1">
    <source>
        <dbReference type="EMBL" id="GIY43303.1"/>
    </source>
</evidence>
<accession>A0AAV4T9P9</accession>
<sequence>MEQQINIFLFANACDSLLVFFWAACWSQLVNINSLVVRMDGRSSKAEHYCIRNALFPLSSMKFLFSSNFGCDTADGLEPIEPISRSA</sequence>
<name>A0AAV4T9P9_CAEEX</name>